<evidence type="ECO:0000259" key="10">
    <source>
        <dbReference type="Pfam" id="PF01909"/>
    </source>
</evidence>
<dbReference type="EMBL" id="CACVAT010000472">
    <property type="protein sequence ID" value="CAA6828628.1"/>
    <property type="molecule type" value="Genomic_DNA"/>
</dbReference>
<keyword evidence="2" id="KW-1277">Toxin-antitoxin system</keyword>
<dbReference type="GO" id="GO:0046872">
    <property type="term" value="F:metal ion binding"/>
    <property type="evidence" value="ECO:0007669"/>
    <property type="project" value="UniProtKB-KW"/>
</dbReference>
<dbReference type="InterPro" id="IPR052038">
    <property type="entry name" value="Type-VII_TA_antitoxin"/>
</dbReference>
<dbReference type="CDD" id="cd05403">
    <property type="entry name" value="NT_KNTase_like"/>
    <property type="match status" value="1"/>
</dbReference>
<keyword evidence="7" id="KW-0067">ATP-binding</keyword>
<dbReference type="PANTHER" id="PTHR33571">
    <property type="entry name" value="SSL8005 PROTEIN"/>
    <property type="match status" value="1"/>
</dbReference>
<keyword evidence="3" id="KW-0808">Transferase</keyword>
<evidence type="ECO:0000256" key="1">
    <source>
        <dbReference type="ARBA" id="ARBA00001946"/>
    </source>
</evidence>
<comment type="similarity">
    <text evidence="9">Belongs to the MntA antitoxin family.</text>
</comment>
<dbReference type="InterPro" id="IPR002934">
    <property type="entry name" value="Polymerase_NTP_transf_dom"/>
</dbReference>
<dbReference type="SUPFAM" id="SSF81301">
    <property type="entry name" value="Nucleotidyltransferase"/>
    <property type="match status" value="1"/>
</dbReference>
<feature type="domain" description="Polymerase nucleotidyl transferase" evidence="10">
    <location>
        <begin position="10"/>
        <end position="93"/>
    </location>
</feature>
<dbReference type="InterPro" id="IPR043519">
    <property type="entry name" value="NT_sf"/>
</dbReference>
<organism evidence="11">
    <name type="scientific">uncultured Thiotrichaceae bacterium</name>
    <dbReference type="NCBI Taxonomy" id="298394"/>
    <lineage>
        <taxon>Bacteria</taxon>
        <taxon>Pseudomonadati</taxon>
        <taxon>Pseudomonadota</taxon>
        <taxon>Gammaproteobacteria</taxon>
        <taxon>Thiotrichales</taxon>
        <taxon>Thiotrichaceae</taxon>
        <taxon>environmental samples</taxon>
    </lineage>
</organism>
<keyword evidence="5" id="KW-0479">Metal-binding</keyword>
<dbReference type="GO" id="GO:0016779">
    <property type="term" value="F:nucleotidyltransferase activity"/>
    <property type="evidence" value="ECO:0007669"/>
    <property type="project" value="UniProtKB-KW"/>
</dbReference>
<evidence type="ECO:0000256" key="5">
    <source>
        <dbReference type="ARBA" id="ARBA00022723"/>
    </source>
</evidence>
<accession>A0A6S6UA94</accession>
<gene>
    <name evidence="11" type="ORF">HELGO_WM50995</name>
</gene>
<reference evidence="11" key="1">
    <citation type="submission" date="2020-01" db="EMBL/GenBank/DDBJ databases">
        <authorList>
            <person name="Meier V. D."/>
            <person name="Meier V D."/>
        </authorList>
    </citation>
    <scope>NUCLEOTIDE SEQUENCE</scope>
    <source>
        <strain evidence="11">HLG_WM_MAG_09</strain>
    </source>
</reference>
<evidence type="ECO:0000256" key="3">
    <source>
        <dbReference type="ARBA" id="ARBA00022679"/>
    </source>
</evidence>
<dbReference type="PANTHER" id="PTHR33571:SF12">
    <property type="entry name" value="BSL3053 PROTEIN"/>
    <property type="match status" value="1"/>
</dbReference>
<proteinExistence type="inferred from homology"/>
<name>A0A6S6UA94_9GAMM</name>
<evidence type="ECO:0000256" key="7">
    <source>
        <dbReference type="ARBA" id="ARBA00022840"/>
    </source>
</evidence>
<evidence type="ECO:0000256" key="8">
    <source>
        <dbReference type="ARBA" id="ARBA00022842"/>
    </source>
</evidence>
<evidence type="ECO:0000256" key="6">
    <source>
        <dbReference type="ARBA" id="ARBA00022741"/>
    </source>
</evidence>
<keyword evidence="8" id="KW-0460">Magnesium</keyword>
<protein>
    <submittedName>
        <fullName evidence="11">FIG188645: PAP/25A core domain:DNA polymerase, beta-like region</fullName>
    </submittedName>
</protein>
<keyword evidence="4" id="KW-0548">Nucleotidyltransferase</keyword>
<sequence length="97" mass="11035">MEKQQALSLLRQHISEIKQRFGVKRLALFGSTARDEAKPDSDLDVLVEFEGAADSKRYFGLMFYLEGQLGCPLDLVADKAVRPEMRPYIEKDAIYVP</sequence>
<dbReference type="GO" id="GO:0005524">
    <property type="term" value="F:ATP binding"/>
    <property type="evidence" value="ECO:0007669"/>
    <property type="project" value="UniProtKB-KW"/>
</dbReference>
<dbReference type="Gene3D" id="3.30.460.10">
    <property type="entry name" value="Beta Polymerase, domain 2"/>
    <property type="match status" value="1"/>
</dbReference>
<comment type="cofactor">
    <cofactor evidence="1">
        <name>Mg(2+)</name>
        <dbReference type="ChEBI" id="CHEBI:18420"/>
    </cofactor>
</comment>
<evidence type="ECO:0000256" key="2">
    <source>
        <dbReference type="ARBA" id="ARBA00022649"/>
    </source>
</evidence>
<dbReference type="AlphaFoldDB" id="A0A6S6UA94"/>
<evidence type="ECO:0000256" key="4">
    <source>
        <dbReference type="ARBA" id="ARBA00022695"/>
    </source>
</evidence>
<keyword evidence="6" id="KW-0547">Nucleotide-binding</keyword>
<evidence type="ECO:0000256" key="9">
    <source>
        <dbReference type="ARBA" id="ARBA00038276"/>
    </source>
</evidence>
<evidence type="ECO:0000313" key="11">
    <source>
        <dbReference type="EMBL" id="CAA6828628.1"/>
    </source>
</evidence>
<dbReference type="Pfam" id="PF01909">
    <property type="entry name" value="NTP_transf_2"/>
    <property type="match status" value="1"/>
</dbReference>